<dbReference type="GO" id="GO:0030170">
    <property type="term" value="F:pyridoxal phosphate binding"/>
    <property type="evidence" value="ECO:0007669"/>
    <property type="project" value="UniProtKB-UniRule"/>
</dbReference>
<dbReference type="InterPro" id="IPR015421">
    <property type="entry name" value="PyrdxlP-dep_Trfase_major"/>
</dbReference>
<evidence type="ECO:0000256" key="1">
    <source>
        <dbReference type="ARBA" id="ARBA00004915"/>
    </source>
</evidence>
<dbReference type="GO" id="GO:0004648">
    <property type="term" value="F:O-phospho-L-serine:2-oxoglutarate aminotransferase activity"/>
    <property type="evidence" value="ECO:0007669"/>
    <property type="project" value="UniProtKB-UniRule"/>
</dbReference>
<proteinExistence type="inferred from homology"/>
<evidence type="ECO:0000256" key="9">
    <source>
        <dbReference type="ARBA" id="ARBA00023299"/>
    </source>
</evidence>
<evidence type="ECO:0000256" key="4">
    <source>
        <dbReference type="ARBA" id="ARBA00022576"/>
    </source>
</evidence>
<dbReference type="PANTHER" id="PTHR43247:SF1">
    <property type="entry name" value="PHOSPHOSERINE AMINOTRANSFERASE"/>
    <property type="match status" value="1"/>
</dbReference>
<dbReference type="Gene3D" id="3.40.640.10">
    <property type="entry name" value="Type I PLP-dependent aspartate aminotransferase-like (Major domain)"/>
    <property type="match status" value="1"/>
</dbReference>
<comment type="function">
    <text evidence="12">Catalyzes the reversible conversion of 3-phosphohydroxypyruvate to phosphoserine and of 3-hydroxy-2-oxo-4-phosphonooxybutanoate to phosphohydroxythreonine.</text>
</comment>
<comment type="cofactor">
    <cofactor evidence="12">
        <name>pyridoxal 5'-phosphate</name>
        <dbReference type="ChEBI" id="CHEBI:597326"/>
    </cofactor>
    <text evidence="12">Binds 1 pyridoxal phosphate per subunit.</text>
</comment>
<comment type="subunit">
    <text evidence="12">Homodimer.</text>
</comment>
<dbReference type="InterPro" id="IPR015422">
    <property type="entry name" value="PyrdxlP-dep_Trfase_small"/>
</dbReference>
<dbReference type="OrthoDB" id="9809412at2"/>
<comment type="caution">
    <text evidence="12">Lacks conserved residue(s) required for the propagation of feature annotation.</text>
</comment>
<gene>
    <name evidence="12 14" type="primary">serC</name>
    <name evidence="14" type="ORF">E5Q11_05155</name>
</gene>
<evidence type="ECO:0000313" key="15">
    <source>
        <dbReference type="Proteomes" id="UP000298325"/>
    </source>
</evidence>
<protein>
    <recommendedName>
        <fullName evidence="12">Phosphoserine aminotransferase</fullName>
        <ecNumber evidence="12">2.6.1.52</ecNumber>
    </recommendedName>
    <alternativeName>
        <fullName evidence="12">Phosphohydroxythreonine aminotransferase</fullName>
        <shortName evidence="12">PSAT</shortName>
    </alternativeName>
</protein>
<dbReference type="InterPro" id="IPR015424">
    <property type="entry name" value="PyrdxlP-dep_Trfase"/>
</dbReference>
<keyword evidence="7 12" id="KW-0663">Pyridoxal phosphate</keyword>
<comment type="subcellular location">
    <subcellularLocation>
        <location evidence="12">Cytoplasm</location>
    </subcellularLocation>
</comment>
<comment type="similarity">
    <text evidence="3 12">Belongs to the class-V pyridoxal-phosphate-dependent aminotransferase family. SerC subfamily.</text>
</comment>
<comment type="pathway">
    <text evidence="1 12">Cofactor biosynthesis; pyridoxine 5'-phosphate biosynthesis; pyridoxine 5'-phosphate from D-erythrose 4-phosphate: step 3/5.</text>
</comment>
<feature type="domain" description="Aminotransferase class V" evidence="13">
    <location>
        <begin position="5"/>
        <end position="348"/>
    </location>
</feature>
<dbReference type="NCBIfam" id="TIGR01364">
    <property type="entry name" value="serC_1"/>
    <property type="match status" value="1"/>
</dbReference>
<dbReference type="UniPathway" id="UPA00244">
    <property type="reaction ID" value="UER00311"/>
</dbReference>
<keyword evidence="9 12" id="KW-0718">Serine biosynthesis</keyword>
<dbReference type="EC" id="2.6.1.52" evidence="12"/>
<dbReference type="UniPathway" id="UPA00135">
    <property type="reaction ID" value="UER00197"/>
</dbReference>
<evidence type="ECO:0000256" key="8">
    <source>
        <dbReference type="ARBA" id="ARBA00023096"/>
    </source>
</evidence>
<evidence type="ECO:0000256" key="6">
    <source>
        <dbReference type="ARBA" id="ARBA00022679"/>
    </source>
</evidence>
<dbReference type="Pfam" id="PF00266">
    <property type="entry name" value="Aminotran_5"/>
    <property type="match status" value="1"/>
</dbReference>
<comment type="caution">
    <text evidence="14">The sequence shown here is derived from an EMBL/GenBank/DDBJ whole genome shotgun (WGS) entry which is preliminary data.</text>
</comment>
<evidence type="ECO:0000256" key="12">
    <source>
        <dbReference type="HAMAP-Rule" id="MF_00160"/>
    </source>
</evidence>
<dbReference type="CDD" id="cd00611">
    <property type="entry name" value="PSAT_like"/>
    <property type="match status" value="1"/>
</dbReference>
<name>A0A4Z1BUU2_9GAMM</name>
<sequence length="360" mass="39355">MTRAYNFCAGPATLPEEVLRQARDEMLDWQGSGMSVMEMSHRSDEFVSIAETAERDLRELAGVSDDYAVLFMQGGASSQFATIPLNLMAADGSADYVNTGIWSKKAIAEASRYGKVNVVASSEEGGFTTVPDQSQWDCSVEASYLHYTPNETIGGLEFDFVPDSGPVPLVADMSSTMLSRPVDVSKFGLIYAGAQKNIGPSGLVTVIIRKDLLGHARRETPTMMNYQVIADNGSMYNTPATYSWYLAGLVFKWLKAQGGVEAIGQLNQRKASKLYNFIDDSDFYANPIAPRFRSWMNVPFTLAEDSLNNDFLAGANARGLLNLKGHRSVGGMRASLYNAMPEAGVDALIDYMAEFARERG</sequence>
<dbReference type="FunFam" id="3.40.640.10:FF:000010">
    <property type="entry name" value="Phosphoserine aminotransferase"/>
    <property type="match status" value="1"/>
</dbReference>
<feature type="binding site" evidence="12">
    <location>
        <position position="152"/>
    </location>
    <ligand>
        <name>pyridoxal 5'-phosphate</name>
        <dbReference type="ChEBI" id="CHEBI:597326"/>
    </ligand>
</feature>
<comment type="pathway">
    <text evidence="2 12">Amino-acid biosynthesis; L-serine biosynthesis; L-serine from 3-phospho-D-glycerate: step 2/3.</text>
</comment>
<feature type="binding site" evidence="12">
    <location>
        <position position="102"/>
    </location>
    <ligand>
        <name>pyridoxal 5'-phosphate</name>
        <dbReference type="ChEBI" id="CHEBI:597326"/>
    </ligand>
</feature>
<feature type="binding site" evidence="12">
    <location>
        <position position="172"/>
    </location>
    <ligand>
        <name>pyridoxal 5'-phosphate</name>
        <dbReference type="ChEBI" id="CHEBI:597326"/>
    </ligand>
</feature>
<keyword evidence="8 12" id="KW-0664">Pyridoxine biosynthesis</keyword>
<dbReference type="GO" id="GO:0006564">
    <property type="term" value="P:L-serine biosynthetic process"/>
    <property type="evidence" value="ECO:0007669"/>
    <property type="project" value="UniProtKB-UniRule"/>
</dbReference>
<feature type="binding site" evidence="12">
    <location>
        <begin position="76"/>
        <end position="77"/>
    </location>
    <ligand>
        <name>pyridoxal 5'-phosphate</name>
        <dbReference type="ChEBI" id="CHEBI:597326"/>
    </ligand>
</feature>
<feature type="binding site" evidence="12">
    <location>
        <position position="42"/>
    </location>
    <ligand>
        <name>L-glutamate</name>
        <dbReference type="ChEBI" id="CHEBI:29985"/>
    </ligand>
</feature>
<dbReference type="HAMAP" id="MF_00160">
    <property type="entry name" value="SerC_aminotrans_5"/>
    <property type="match status" value="1"/>
</dbReference>
<keyword evidence="15" id="KW-1185">Reference proteome</keyword>
<evidence type="ECO:0000259" key="13">
    <source>
        <dbReference type="Pfam" id="PF00266"/>
    </source>
</evidence>
<comment type="catalytic activity">
    <reaction evidence="11 12">
        <text>O-phospho-L-serine + 2-oxoglutarate = 3-phosphooxypyruvate + L-glutamate</text>
        <dbReference type="Rhea" id="RHEA:14329"/>
        <dbReference type="ChEBI" id="CHEBI:16810"/>
        <dbReference type="ChEBI" id="CHEBI:18110"/>
        <dbReference type="ChEBI" id="CHEBI:29985"/>
        <dbReference type="ChEBI" id="CHEBI:57524"/>
        <dbReference type="EC" id="2.6.1.52"/>
    </reaction>
</comment>
<keyword evidence="5 12" id="KW-0028">Amino-acid biosynthesis</keyword>
<comment type="catalytic activity">
    <reaction evidence="10 12">
        <text>4-(phosphooxy)-L-threonine + 2-oxoglutarate = (R)-3-hydroxy-2-oxo-4-phosphooxybutanoate + L-glutamate</text>
        <dbReference type="Rhea" id="RHEA:16573"/>
        <dbReference type="ChEBI" id="CHEBI:16810"/>
        <dbReference type="ChEBI" id="CHEBI:29985"/>
        <dbReference type="ChEBI" id="CHEBI:58452"/>
        <dbReference type="ChEBI" id="CHEBI:58538"/>
        <dbReference type="EC" id="2.6.1.52"/>
    </reaction>
</comment>
<keyword evidence="4 12" id="KW-0032">Aminotransferase</keyword>
<dbReference type="PANTHER" id="PTHR43247">
    <property type="entry name" value="PHOSPHOSERINE AMINOTRANSFERASE"/>
    <property type="match status" value="1"/>
</dbReference>
<evidence type="ECO:0000256" key="5">
    <source>
        <dbReference type="ARBA" id="ARBA00022605"/>
    </source>
</evidence>
<dbReference type="RefSeq" id="WP_135802291.1">
    <property type="nucleotide sequence ID" value="NZ_SRPF01000001.1"/>
</dbReference>
<dbReference type="GO" id="GO:0005737">
    <property type="term" value="C:cytoplasm"/>
    <property type="evidence" value="ECO:0007669"/>
    <property type="project" value="UniProtKB-SubCell"/>
</dbReference>
<reference evidence="14 15" key="1">
    <citation type="submission" date="2019-04" db="EMBL/GenBank/DDBJ databases">
        <authorList>
            <person name="Park S."/>
            <person name="Yoon J.-H."/>
        </authorList>
    </citation>
    <scope>NUCLEOTIDE SEQUENCE [LARGE SCALE GENOMIC DNA]</scope>
    <source>
        <strain evidence="14 15">HJM-18</strain>
    </source>
</reference>
<feature type="binding site" evidence="12">
    <location>
        <position position="195"/>
    </location>
    <ligand>
        <name>pyridoxal 5'-phosphate</name>
        <dbReference type="ChEBI" id="CHEBI:597326"/>
    </ligand>
</feature>
<keyword evidence="6 12" id="KW-0808">Transferase</keyword>
<dbReference type="PIRSF" id="PIRSF000525">
    <property type="entry name" value="SerC"/>
    <property type="match status" value="1"/>
</dbReference>
<evidence type="ECO:0000313" key="14">
    <source>
        <dbReference type="EMBL" id="TGN41905.1"/>
    </source>
</evidence>
<feature type="modified residue" description="N6-(pyridoxal phosphate)lysine" evidence="12">
    <location>
        <position position="196"/>
    </location>
</feature>
<dbReference type="Gene3D" id="3.90.1150.10">
    <property type="entry name" value="Aspartate Aminotransferase, domain 1"/>
    <property type="match status" value="1"/>
</dbReference>
<dbReference type="Proteomes" id="UP000298325">
    <property type="component" value="Unassembled WGS sequence"/>
</dbReference>
<dbReference type="NCBIfam" id="NF003764">
    <property type="entry name" value="PRK05355.1"/>
    <property type="match status" value="1"/>
</dbReference>
<evidence type="ECO:0000256" key="7">
    <source>
        <dbReference type="ARBA" id="ARBA00022898"/>
    </source>
</evidence>
<evidence type="ECO:0000256" key="10">
    <source>
        <dbReference type="ARBA" id="ARBA00047630"/>
    </source>
</evidence>
<dbReference type="SUPFAM" id="SSF53383">
    <property type="entry name" value="PLP-dependent transferases"/>
    <property type="match status" value="1"/>
</dbReference>
<dbReference type="InterPro" id="IPR000192">
    <property type="entry name" value="Aminotrans_V_dom"/>
</dbReference>
<feature type="binding site" evidence="12">
    <location>
        <begin position="237"/>
        <end position="238"/>
    </location>
    <ligand>
        <name>pyridoxal 5'-phosphate</name>
        <dbReference type="ChEBI" id="CHEBI:597326"/>
    </ligand>
</feature>
<dbReference type="GO" id="GO:0008615">
    <property type="term" value="P:pyridoxine biosynthetic process"/>
    <property type="evidence" value="ECO:0007669"/>
    <property type="project" value="UniProtKB-UniRule"/>
</dbReference>
<organism evidence="14 15">
    <name type="scientific">Marinobacter confluentis</name>
    <dbReference type="NCBI Taxonomy" id="1697557"/>
    <lineage>
        <taxon>Bacteria</taxon>
        <taxon>Pseudomonadati</taxon>
        <taxon>Pseudomonadota</taxon>
        <taxon>Gammaproteobacteria</taxon>
        <taxon>Pseudomonadales</taxon>
        <taxon>Marinobacteraceae</taxon>
        <taxon>Marinobacter</taxon>
    </lineage>
</organism>
<accession>A0A4Z1BUU2</accession>
<evidence type="ECO:0000256" key="11">
    <source>
        <dbReference type="ARBA" id="ARBA00049007"/>
    </source>
</evidence>
<dbReference type="AlphaFoldDB" id="A0A4Z1BUU2"/>
<dbReference type="EMBL" id="SRPF01000001">
    <property type="protein sequence ID" value="TGN41905.1"/>
    <property type="molecule type" value="Genomic_DNA"/>
</dbReference>
<dbReference type="FunFam" id="3.90.1150.10:FF:000006">
    <property type="entry name" value="Phosphoserine aminotransferase"/>
    <property type="match status" value="1"/>
</dbReference>
<evidence type="ECO:0000256" key="2">
    <source>
        <dbReference type="ARBA" id="ARBA00005099"/>
    </source>
</evidence>
<evidence type="ECO:0000256" key="3">
    <source>
        <dbReference type="ARBA" id="ARBA00006904"/>
    </source>
</evidence>
<keyword evidence="12" id="KW-0963">Cytoplasm</keyword>
<dbReference type="InterPro" id="IPR022278">
    <property type="entry name" value="Pser_aminoTfrase"/>
</dbReference>